<keyword evidence="1 3" id="KW-0547">Nucleotide-binding</keyword>
<protein>
    <recommendedName>
        <fullName evidence="5">Protein kinase domain-containing protein</fullName>
    </recommendedName>
</protein>
<dbReference type="PROSITE" id="PS00107">
    <property type="entry name" value="PROTEIN_KINASE_ATP"/>
    <property type="match status" value="1"/>
</dbReference>
<proteinExistence type="predicted"/>
<dbReference type="SUPFAM" id="SSF56112">
    <property type="entry name" value="Protein kinase-like (PK-like)"/>
    <property type="match status" value="1"/>
</dbReference>
<feature type="binding site" evidence="3">
    <location>
        <position position="33"/>
    </location>
    <ligand>
        <name>ATP</name>
        <dbReference type="ChEBI" id="CHEBI:30616"/>
    </ligand>
</feature>
<dbReference type="Proteomes" id="UP001470230">
    <property type="component" value="Unassembled WGS sequence"/>
</dbReference>
<dbReference type="Pfam" id="PF00069">
    <property type="entry name" value="Pkinase"/>
    <property type="match status" value="1"/>
</dbReference>
<dbReference type="Gene3D" id="1.10.510.10">
    <property type="entry name" value="Transferase(Phosphotransferase) domain 1"/>
    <property type="match status" value="1"/>
</dbReference>
<dbReference type="PANTHER" id="PTHR24055">
    <property type="entry name" value="MITOGEN-ACTIVATED PROTEIN KINASE"/>
    <property type="match status" value="1"/>
</dbReference>
<evidence type="ECO:0000313" key="7">
    <source>
        <dbReference type="Proteomes" id="UP001470230"/>
    </source>
</evidence>
<dbReference type="InterPro" id="IPR000719">
    <property type="entry name" value="Prot_kinase_dom"/>
</dbReference>
<evidence type="ECO:0000256" key="1">
    <source>
        <dbReference type="ARBA" id="ARBA00022741"/>
    </source>
</evidence>
<feature type="region of interest" description="Disordered" evidence="4">
    <location>
        <begin position="319"/>
        <end position="338"/>
    </location>
</feature>
<feature type="compositionally biased region" description="Low complexity" evidence="4">
    <location>
        <begin position="460"/>
        <end position="474"/>
    </location>
</feature>
<gene>
    <name evidence="6" type="ORF">M9Y10_008471</name>
</gene>
<dbReference type="InterPro" id="IPR017441">
    <property type="entry name" value="Protein_kinase_ATP_BS"/>
</dbReference>
<dbReference type="EMBL" id="JAPFFF010000014">
    <property type="protein sequence ID" value="KAK8870585.1"/>
    <property type="molecule type" value="Genomic_DNA"/>
</dbReference>
<evidence type="ECO:0000313" key="6">
    <source>
        <dbReference type="EMBL" id="KAK8870585.1"/>
    </source>
</evidence>
<accession>A0ABR2IZ77</accession>
<feature type="compositionally biased region" description="Low complexity" evidence="4">
    <location>
        <begin position="498"/>
        <end position="509"/>
    </location>
</feature>
<dbReference type="CDD" id="cd07830">
    <property type="entry name" value="STKc_MAK_like"/>
    <property type="match status" value="1"/>
</dbReference>
<sequence length="539" mass="61392">MKRFEKLEVIGNGAFGIVSKCRDKETGDIVAIKMMKQKYTSFEECLQLKEVKSLRKIKHENVIKLLQVFRENDNLYLVFEYIPNGSLLHTINKRGSFTEPEIRYVIMQLLHGLHYVHRQGFFHRDLKPDNLLWSGHTLKIADFGLAKEIRSRPPYTEYVATRWYRAPEIILRHEFYNSPVDIWAVGVIMAELFLGKPLFCGSSETDQFYKICSVLGPPNSQNWPDGVKLANRLGIRLTNNHVVPLSKLIPNASKEAIDLMNQMIKYDPSKRPNAQQALQHPFFKGEKCPPFTEKTPKKSPKFDSNDRLKVNAFARYLQNNYSPNMKSNNSSDSTYDHNDKIETNCSSASSCSSSSSTSSFTGQNHSLNLSSTISNNSNFCFHNGIHNFSNLNSTYTPYNKNTNDGFSSSSFDSNLSDLKIPEQQFANKSRPQMISSSFLRSMHSTETSVVNENNPNEVQSFSSKSSAYTSTGNSHPTGGISSNPSLRLFDNIMKPIQHQYQQQHSQNHQYKTKHSGGSEYESNQYDGNRRDKIDSNFNN</sequence>
<feature type="region of interest" description="Disordered" evidence="4">
    <location>
        <begin position="445"/>
        <end position="486"/>
    </location>
</feature>
<keyword evidence="7" id="KW-1185">Reference proteome</keyword>
<evidence type="ECO:0000256" key="3">
    <source>
        <dbReference type="PROSITE-ProRule" id="PRU10141"/>
    </source>
</evidence>
<organism evidence="6 7">
    <name type="scientific">Tritrichomonas musculus</name>
    <dbReference type="NCBI Taxonomy" id="1915356"/>
    <lineage>
        <taxon>Eukaryota</taxon>
        <taxon>Metamonada</taxon>
        <taxon>Parabasalia</taxon>
        <taxon>Tritrichomonadida</taxon>
        <taxon>Tritrichomonadidae</taxon>
        <taxon>Tritrichomonas</taxon>
    </lineage>
</organism>
<feature type="domain" description="Protein kinase" evidence="5">
    <location>
        <begin position="4"/>
        <end position="283"/>
    </location>
</feature>
<dbReference type="InterPro" id="IPR050117">
    <property type="entry name" value="MAPK"/>
</dbReference>
<feature type="region of interest" description="Disordered" evidence="4">
    <location>
        <begin position="498"/>
        <end position="539"/>
    </location>
</feature>
<keyword evidence="2 3" id="KW-0067">ATP-binding</keyword>
<reference evidence="6 7" key="1">
    <citation type="submission" date="2024-04" db="EMBL/GenBank/DDBJ databases">
        <title>Tritrichomonas musculus Genome.</title>
        <authorList>
            <person name="Alves-Ferreira E."/>
            <person name="Grigg M."/>
            <person name="Lorenzi H."/>
            <person name="Galac M."/>
        </authorList>
    </citation>
    <scope>NUCLEOTIDE SEQUENCE [LARGE SCALE GENOMIC DNA]</scope>
    <source>
        <strain evidence="6 7">EAF2021</strain>
    </source>
</reference>
<feature type="compositionally biased region" description="Polar residues" evidence="4">
    <location>
        <begin position="475"/>
        <end position="485"/>
    </location>
</feature>
<feature type="compositionally biased region" description="Basic and acidic residues" evidence="4">
    <location>
        <begin position="527"/>
        <end position="539"/>
    </location>
</feature>
<evidence type="ECO:0000256" key="4">
    <source>
        <dbReference type="SAM" id="MobiDB-lite"/>
    </source>
</evidence>
<dbReference type="SMART" id="SM00220">
    <property type="entry name" value="S_TKc"/>
    <property type="match status" value="1"/>
</dbReference>
<feature type="compositionally biased region" description="Polar residues" evidence="4">
    <location>
        <begin position="319"/>
        <end position="333"/>
    </location>
</feature>
<name>A0ABR2IZ77_9EUKA</name>
<evidence type="ECO:0000259" key="5">
    <source>
        <dbReference type="PROSITE" id="PS50011"/>
    </source>
</evidence>
<dbReference type="InterPro" id="IPR011009">
    <property type="entry name" value="Kinase-like_dom_sf"/>
</dbReference>
<feature type="compositionally biased region" description="Polar residues" evidence="4">
    <location>
        <begin position="445"/>
        <end position="459"/>
    </location>
</feature>
<comment type="caution">
    <text evidence="6">The sequence shown here is derived from an EMBL/GenBank/DDBJ whole genome shotgun (WGS) entry which is preliminary data.</text>
</comment>
<dbReference type="Gene3D" id="3.30.200.20">
    <property type="entry name" value="Phosphorylase Kinase, domain 1"/>
    <property type="match status" value="1"/>
</dbReference>
<evidence type="ECO:0000256" key="2">
    <source>
        <dbReference type="ARBA" id="ARBA00022840"/>
    </source>
</evidence>
<dbReference type="PROSITE" id="PS50011">
    <property type="entry name" value="PROTEIN_KINASE_DOM"/>
    <property type="match status" value="1"/>
</dbReference>